<gene>
    <name evidence="1" type="ORF">LY28_03364</name>
</gene>
<sequence length="47" mass="5244">MKYHEACHGFFLQRAVVLVKIQQAAAFELAVEPLAKISRISCVNGQK</sequence>
<accession>A0A318XID3</accession>
<keyword evidence="2" id="KW-1185">Reference proteome</keyword>
<evidence type="ECO:0000313" key="2">
    <source>
        <dbReference type="Proteomes" id="UP000248132"/>
    </source>
</evidence>
<proteinExistence type="predicted"/>
<dbReference type="Proteomes" id="UP000248132">
    <property type="component" value="Unassembled WGS sequence"/>
</dbReference>
<dbReference type="EMBL" id="QKMR01000026">
    <property type="protein sequence ID" value="PYG85005.1"/>
    <property type="molecule type" value="Genomic_DNA"/>
</dbReference>
<reference evidence="1 2" key="1">
    <citation type="submission" date="2018-06" db="EMBL/GenBank/DDBJ databases">
        <title>Genomic Encyclopedia of Type Strains, Phase I: the one thousand microbial genomes (KMG-I) project.</title>
        <authorList>
            <person name="Kyrpides N."/>
        </authorList>
    </citation>
    <scope>NUCLEOTIDE SEQUENCE [LARGE SCALE GENOMIC DNA]</scope>
    <source>
        <strain evidence="1 2">DSM 19573</strain>
    </source>
</reference>
<comment type="caution">
    <text evidence="1">The sequence shown here is derived from an EMBL/GenBank/DDBJ whole genome shotgun (WGS) entry which is preliminary data.</text>
</comment>
<dbReference type="AlphaFoldDB" id="A0A318XID3"/>
<organism evidence="1 2">
    <name type="scientific">Ruminiclostridium sufflavum DSM 19573</name>
    <dbReference type="NCBI Taxonomy" id="1121337"/>
    <lineage>
        <taxon>Bacteria</taxon>
        <taxon>Bacillati</taxon>
        <taxon>Bacillota</taxon>
        <taxon>Clostridia</taxon>
        <taxon>Eubacteriales</taxon>
        <taxon>Oscillospiraceae</taxon>
        <taxon>Ruminiclostridium</taxon>
    </lineage>
</organism>
<protein>
    <submittedName>
        <fullName evidence="1">Uncharacterized protein</fullName>
    </submittedName>
</protein>
<evidence type="ECO:0000313" key="1">
    <source>
        <dbReference type="EMBL" id="PYG85005.1"/>
    </source>
</evidence>
<name>A0A318XID3_9FIRM</name>